<dbReference type="OrthoDB" id="4131217at2759"/>
<dbReference type="EMBL" id="CAMKVN010001903">
    <property type="protein sequence ID" value="CAI2178706.1"/>
    <property type="molecule type" value="Genomic_DNA"/>
</dbReference>
<dbReference type="AlphaFoldDB" id="A0A9W4WTX8"/>
<reference evidence="3" key="1">
    <citation type="submission" date="2022-08" db="EMBL/GenBank/DDBJ databases">
        <authorList>
            <person name="Kallberg Y."/>
            <person name="Tangrot J."/>
            <person name="Rosling A."/>
        </authorList>
    </citation>
    <scope>NUCLEOTIDE SEQUENCE</scope>
    <source>
        <strain evidence="3">Wild A</strain>
    </source>
</reference>
<evidence type="ECO:0000313" key="3">
    <source>
        <dbReference type="EMBL" id="CAI2178706.1"/>
    </source>
</evidence>
<dbReference type="PRINTS" id="PR00080">
    <property type="entry name" value="SDRFAMILY"/>
</dbReference>
<dbReference type="Pfam" id="PF13561">
    <property type="entry name" value="adh_short_C2"/>
    <property type="match status" value="1"/>
</dbReference>
<gene>
    <name evidence="3" type="ORF">FWILDA_LOCUS8720</name>
</gene>
<evidence type="ECO:0000313" key="4">
    <source>
        <dbReference type="Proteomes" id="UP001153678"/>
    </source>
</evidence>
<dbReference type="PRINTS" id="PR00081">
    <property type="entry name" value="GDHRDH"/>
</dbReference>
<dbReference type="CDD" id="cd05233">
    <property type="entry name" value="SDR_c"/>
    <property type="match status" value="1"/>
</dbReference>
<dbReference type="PANTHER" id="PTHR43180:SF66">
    <property type="entry name" value="SHORT-CHAIN DEHYDROGENASE_REDUCTASE FAMILY PROTEIN"/>
    <property type="match status" value="1"/>
</dbReference>
<dbReference type="Proteomes" id="UP001153678">
    <property type="component" value="Unassembled WGS sequence"/>
</dbReference>
<dbReference type="FunFam" id="3.40.50.720:FF:000084">
    <property type="entry name" value="Short-chain dehydrogenase reductase"/>
    <property type="match status" value="1"/>
</dbReference>
<organism evidence="3 4">
    <name type="scientific">Funneliformis geosporum</name>
    <dbReference type="NCBI Taxonomy" id="1117311"/>
    <lineage>
        <taxon>Eukaryota</taxon>
        <taxon>Fungi</taxon>
        <taxon>Fungi incertae sedis</taxon>
        <taxon>Mucoromycota</taxon>
        <taxon>Glomeromycotina</taxon>
        <taxon>Glomeromycetes</taxon>
        <taxon>Glomerales</taxon>
        <taxon>Glomeraceae</taxon>
        <taxon>Funneliformis</taxon>
    </lineage>
</organism>
<comment type="similarity">
    <text evidence="1">Belongs to the short-chain dehydrogenases/reductases (SDR) family.</text>
</comment>
<keyword evidence="4" id="KW-1185">Reference proteome</keyword>
<protein>
    <submittedName>
        <fullName evidence="3">10556_t:CDS:1</fullName>
    </submittedName>
</protein>
<dbReference type="InterPro" id="IPR002347">
    <property type="entry name" value="SDR_fam"/>
</dbReference>
<evidence type="ECO:0000256" key="2">
    <source>
        <dbReference type="ARBA" id="ARBA00023002"/>
    </source>
</evidence>
<dbReference type="SUPFAM" id="SSF51735">
    <property type="entry name" value="NAD(P)-binding Rossmann-fold domains"/>
    <property type="match status" value="1"/>
</dbReference>
<name>A0A9W4WTX8_9GLOM</name>
<sequence length="290" mass="31099">MSSPKDRLLQLSGHLNGTDNSEENKPRLCCKVCIITGAGSEKGIGRATAWSFAKNGAKAIYITDYVEDLLPQLAKDIQTKYPKVTVISRKLDAASEDDVKSTVDDAIKKFGRLDVFFANAGILRTTRIHDLEPSKFMEVMRVNVLSVFLAIKHASTAMKITGIDKKQSGGSIIAIASVAGLRSGAGPIDYSASKAAVINMIQVGACHLTNTNIRGLVETSMTTLLFDYARTRGTLNKVGQLNPLQRYAVPDEIANVVTFLASDESSYINGHSLTVDGGLASSIPVTGKFS</sequence>
<keyword evidence="2" id="KW-0560">Oxidoreductase</keyword>
<dbReference type="PANTHER" id="PTHR43180">
    <property type="entry name" value="3-OXOACYL-(ACYL-CARRIER-PROTEIN) REDUCTASE (AFU_ORTHOLOGUE AFUA_6G11210)"/>
    <property type="match status" value="1"/>
</dbReference>
<evidence type="ECO:0000256" key="1">
    <source>
        <dbReference type="ARBA" id="ARBA00006484"/>
    </source>
</evidence>
<dbReference type="Gene3D" id="3.40.50.720">
    <property type="entry name" value="NAD(P)-binding Rossmann-like Domain"/>
    <property type="match status" value="1"/>
</dbReference>
<dbReference type="InterPro" id="IPR036291">
    <property type="entry name" value="NAD(P)-bd_dom_sf"/>
</dbReference>
<proteinExistence type="inferred from homology"/>
<dbReference type="GO" id="GO:0016491">
    <property type="term" value="F:oxidoreductase activity"/>
    <property type="evidence" value="ECO:0007669"/>
    <property type="project" value="UniProtKB-KW"/>
</dbReference>
<comment type="caution">
    <text evidence="3">The sequence shown here is derived from an EMBL/GenBank/DDBJ whole genome shotgun (WGS) entry which is preliminary data.</text>
</comment>
<accession>A0A9W4WTX8</accession>